<evidence type="ECO:0000313" key="2">
    <source>
        <dbReference type="Proteomes" id="UP001202402"/>
    </source>
</evidence>
<dbReference type="RefSeq" id="WP_117452767.1">
    <property type="nucleotide sequence ID" value="NZ_JAKVPQ010000004.1"/>
</dbReference>
<dbReference type="GO" id="GO:0016787">
    <property type="term" value="F:hydrolase activity"/>
    <property type="evidence" value="ECO:0007669"/>
    <property type="project" value="UniProtKB-KW"/>
</dbReference>
<dbReference type="NCBIfam" id="TIGR01484">
    <property type="entry name" value="HAD-SF-IIB"/>
    <property type="match status" value="1"/>
</dbReference>
<dbReference type="NCBIfam" id="TIGR00099">
    <property type="entry name" value="Cof-subfamily"/>
    <property type="match status" value="1"/>
</dbReference>
<proteinExistence type="predicted"/>
<dbReference type="Pfam" id="PF08282">
    <property type="entry name" value="Hydrolase_3"/>
    <property type="match status" value="1"/>
</dbReference>
<dbReference type="SFLD" id="SFLDG01140">
    <property type="entry name" value="C2.B:_Phosphomannomutase_and_P"/>
    <property type="match status" value="1"/>
</dbReference>
<sequence>MVKMIVMDMDGTLLNSHNQITKKTKEILLEVQKKGIQLVLASGRSYMKLLPYAKELQMDIYGGYLVEVNGTAVYDVKNNQREVLAQMQVEQIHEIYAYFMQYHVEIIGQFDDGMYDYIPKDMMEEKKAYRKQHQLPQDYPWSAGAFHFIFDNRNGYPNLVYVHDYNEITHSINKVSVTYHPKQMEEITYYAKRDLSDRYWVGLTSPRWLEIMIPNVTKATGLERVAQKSGISLQDMMAFGDGENDIEMLKEVGLGIAMENAFAHVKEIADDVTSSNEEDGIAVAIKKYIDL</sequence>
<organism evidence="1 2">
    <name type="scientific">Amedibacillus hominis</name>
    <dbReference type="NCBI Taxonomy" id="2897776"/>
    <lineage>
        <taxon>Bacteria</taxon>
        <taxon>Bacillati</taxon>
        <taxon>Bacillota</taxon>
        <taxon>Erysipelotrichia</taxon>
        <taxon>Erysipelotrichales</taxon>
        <taxon>Erysipelotrichaceae</taxon>
        <taxon>Amedibacillus</taxon>
    </lineage>
</organism>
<dbReference type="EMBL" id="JAKVPQ010000004">
    <property type="protein sequence ID" value="MCH4284885.1"/>
    <property type="molecule type" value="Genomic_DNA"/>
</dbReference>
<dbReference type="InterPro" id="IPR000150">
    <property type="entry name" value="Cof"/>
</dbReference>
<protein>
    <submittedName>
        <fullName evidence="1">Cof-type HAD-IIB family hydrolase</fullName>
    </submittedName>
</protein>
<dbReference type="CDD" id="cd07516">
    <property type="entry name" value="HAD_Pase"/>
    <property type="match status" value="1"/>
</dbReference>
<reference evidence="1 2" key="1">
    <citation type="submission" date="2022-02" db="EMBL/GenBank/DDBJ databases">
        <title>Genome of Erysipelotrichaceae sp. nov. NSJ-176 isolated from human feces.</title>
        <authorList>
            <person name="Abdugheni R."/>
        </authorList>
    </citation>
    <scope>NUCLEOTIDE SEQUENCE [LARGE SCALE GENOMIC DNA]</scope>
    <source>
        <strain evidence="1 2">NSJ-176</strain>
    </source>
</reference>
<keyword evidence="1" id="KW-0378">Hydrolase</keyword>
<accession>A0ABS9R5F9</accession>
<dbReference type="SFLD" id="SFLDS00003">
    <property type="entry name" value="Haloacid_Dehalogenase"/>
    <property type="match status" value="1"/>
</dbReference>
<dbReference type="PROSITE" id="PS01229">
    <property type="entry name" value="COF_2"/>
    <property type="match status" value="1"/>
</dbReference>
<dbReference type="PANTHER" id="PTHR10000:SF8">
    <property type="entry name" value="HAD SUPERFAMILY HYDROLASE-LIKE, TYPE 3"/>
    <property type="match status" value="1"/>
</dbReference>
<dbReference type="InterPro" id="IPR023214">
    <property type="entry name" value="HAD_sf"/>
</dbReference>
<dbReference type="Proteomes" id="UP001202402">
    <property type="component" value="Unassembled WGS sequence"/>
</dbReference>
<gene>
    <name evidence="1" type="ORF">LQE99_07040</name>
</gene>
<dbReference type="InterPro" id="IPR036412">
    <property type="entry name" value="HAD-like_sf"/>
</dbReference>
<name>A0ABS9R5F9_9FIRM</name>
<keyword evidence="2" id="KW-1185">Reference proteome</keyword>
<dbReference type="Gene3D" id="3.30.1240.10">
    <property type="match status" value="1"/>
</dbReference>
<dbReference type="Gene3D" id="3.40.50.1000">
    <property type="entry name" value="HAD superfamily/HAD-like"/>
    <property type="match status" value="1"/>
</dbReference>
<comment type="caution">
    <text evidence="1">The sequence shown here is derived from an EMBL/GenBank/DDBJ whole genome shotgun (WGS) entry which is preliminary data.</text>
</comment>
<dbReference type="InterPro" id="IPR006379">
    <property type="entry name" value="HAD-SF_hydro_IIB"/>
</dbReference>
<dbReference type="PANTHER" id="PTHR10000">
    <property type="entry name" value="PHOSPHOSERINE PHOSPHATASE"/>
    <property type="match status" value="1"/>
</dbReference>
<evidence type="ECO:0000313" key="1">
    <source>
        <dbReference type="EMBL" id="MCH4284885.1"/>
    </source>
</evidence>
<dbReference type="SUPFAM" id="SSF56784">
    <property type="entry name" value="HAD-like"/>
    <property type="match status" value="1"/>
</dbReference>